<keyword evidence="3" id="KW-1185">Reference proteome</keyword>
<sequence length="181" mass="19907">MRFLLPLLAGLLFVAALLQLYTETNTYNYLAQAPTSLTTAGFADTEQTKDLDELLNKYQTFIKAHATEQKTLGNYQTGVNFMVTALAGLVTLLTALKAKDPANPQTVPRSTFVVLAILGFVSGLMNWTDGQLTQRKAAAVDAVVKGRDTWAQLLKDFQAAKPEEKPIILKQYEGRLVALEQ</sequence>
<protein>
    <submittedName>
        <fullName evidence="2">Uncharacterized protein</fullName>
    </submittedName>
</protein>
<organism evidence="2 3">
    <name type="scientific">Hymenobacter bucti</name>
    <dbReference type="NCBI Taxonomy" id="1844114"/>
    <lineage>
        <taxon>Bacteria</taxon>
        <taxon>Pseudomonadati</taxon>
        <taxon>Bacteroidota</taxon>
        <taxon>Cytophagia</taxon>
        <taxon>Cytophagales</taxon>
        <taxon>Hymenobacteraceae</taxon>
        <taxon>Hymenobacter</taxon>
    </lineage>
</organism>
<name>A0ABW4QY27_9BACT</name>
<comment type="caution">
    <text evidence="2">The sequence shown here is derived from an EMBL/GenBank/DDBJ whole genome shotgun (WGS) entry which is preliminary data.</text>
</comment>
<gene>
    <name evidence="2" type="ORF">ACFSDX_18880</name>
</gene>
<evidence type="ECO:0000256" key="1">
    <source>
        <dbReference type="SAM" id="Phobius"/>
    </source>
</evidence>
<dbReference type="RefSeq" id="WP_382316383.1">
    <property type="nucleotide sequence ID" value="NZ_JBHUFD010000012.1"/>
</dbReference>
<dbReference type="EMBL" id="JBHUFD010000012">
    <property type="protein sequence ID" value="MFD1874514.1"/>
    <property type="molecule type" value="Genomic_DNA"/>
</dbReference>
<reference evidence="3" key="1">
    <citation type="journal article" date="2019" name="Int. J. Syst. Evol. Microbiol.">
        <title>The Global Catalogue of Microorganisms (GCM) 10K type strain sequencing project: providing services to taxonomists for standard genome sequencing and annotation.</title>
        <authorList>
            <consortium name="The Broad Institute Genomics Platform"/>
            <consortium name="The Broad Institute Genome Sequencing Center for Infectious Disease"/>
            <person name="Wu L."/>
            <person name="Ma J."/>
        </authorList>
    </citation>
    <scope>NUCLEOTIDE SEQUENCE [LARGE SCALE GENOMIC DNA]</scope>
    <source>
        <strain evidence="3">CGMCC 1.15795</strain>
    </source>
</reference>
<dbReference type="Proteomes" id="UP001597197">
    <property type="component" value="Unassembled WGS sequence"/>
</dbReference>
<accession>A0ABW4QY27</accession>
<keyword evidence="1" id="KW-0472">Membrane</keyword>
<evidence type="ECO:0000313" key="2">
    <source>
        <dbReference type="EMBL" id="MFD1874514.1"/>
    </source>
</evidence>
<keyword evidence="1" id="KW-1133">Transmembrane helix</keyword>
<feature type="transmembrane region" description="Helical" evidence="1">
    <location>
        <begin position="79"/>
        <end position="98"/>
    </location>
</feature>
<evidence type="ECO:0000313" key="3">
    <source>
        <dbReference type="Proteomes" id="UP001597197"/>
    </source>
</evidence>
<keyword evidence="1" id="KW-0812">Transmembrane</keyword>
<feature type="transmembrane region" description="Helical" evidence="1">
    <location>
        <begin position="110"/>
        <end position="127"/>
    </location>
</feature>
<proteinExistence type="predicted"/>